<dbReference type="PANTHER" id="PTHR13018">
    <property type="entry name" value="PROBABLE MEMBRANE PROTEIN DUF221-RELATED"/>
    <property type="match status" value="1"/>
</dbReference>
<dbReference type="GO" id="GO:0005886">
    <property type="term" value="C:plasma membrane"/>
    <property type="evidence" value="ECO:0007669"/>
    <property type="project" value="TreeGrafter"/>
</dbReference>
<dbReference type="EMBL" id="CAJNDS010000016">
    <property type="protein sequence ID" value="CAE6918130.1"/>
    <property type="molecule type" value="Genomic_DNA"/>
</dbReference>
<feature type="compositionally biased region" description="Gly residues" evidence="1">
    <location>
        <begin position="607"/>
        <end position="622"/>
    </location>
</feature>
<dbReference type="GO" id="GO:0005227">
    <property type="term" value="F:calcium-activated cation channel activity"/>
    <property type="evidence" value="ECO:0007669"/>
    <property type="project" value="InterPro"/>
</dbReference>
<feature type="compositionally biased region" description="Polar residues" evidence="1">
    <location>
        <begin position="28"/>
        <end position="57"/>
    </location>
</feature>
<proteinExistence type="predicted"/>
<name>A0A812GCY3_9DINO</name>
<feature type="transmembrane region" description="Helical" evidence="2">
    <location>
        <begin position="218"/>
        <end position="240"/>
    </location>
</feature>
<feature type="region of interest" description="Disordered" evidence="1">
    <location>
        <begin position="607"/>
        <end position="628"/>
    </location>
</feature>
<feature type="transmembrane region" description="Helical" evidence="2">
    <location>
        <begin position="1049"/>
        <end position="1068"/>
    </location>
</feature>
<feature type="region of interest" description="Disordered" evidence="1">
    <location>
        <begin position="1"/>
        <end position="57"/>
    </location>
</feature>
<evidence type="ECO:0000313" key="4">
    <source>
        <dbReference type="Proteomes" id="UP000604046"/>
    </source>
</evidence>
<accession>A0A812GCY3</accession>
<feature type="region of interest" description="Disordered" evidence="1">
    <location>
        <begin position="336"/>
        <end position="361"/>
    </location>
</feature>
<evidence type="ECO:0000256" key="1">
    <source>
        <dbReference type="SAM" id="MobiDB-lite"/>
    </source>
</evidence>
<protein>
    <recommendedName>
        <fullName evidence="5">CSC1/OSCA1-like cytosolic domain-containing protein</fullName>
    </recommendedName>
</protein>
<dbReference type="PANTHER" id="PTHR13018:SF135">
    <property type="entry name" value="CSC1_OSCA1-LIKE 7TM REGION DOMAIN-CONTAINING PROTEIN"/>
    <property type="match status" value="1"/>
</dbReference>
<reference evidence="3" key="1">
    <citation type="submission" date="2021-02" db="EMBL/GenBank/DDBJ databases">
        <authorList>
            <person name="Dougan E. K."/>
            <person name="Rhodes N."/>
            <person name="Thang M."/>
            <person name="Chan C."/>
        </authorList>
    </citation>
    <scope>NUCLEOTIDE SEQUENCE</scope>
</reference>
<feature type="transmembrane region" description="Helical" evidence="2">
    <location>
        <begin position="958"/>
        <end position="982"/>
    </location>
</feature>
<keyword evidence="4" id="KW-1185">Reference proteome</keyword>
<feature type="non-terminal residue" evidence="3">
    <location>
        <position position="1172"/>
    </location>
</feature>
<evidence type="ECO:0000313" key="3">
    <source>
        <dbReference type="EMBL" id="CAE6918130.1"/>
    </source>
</evidence>
<evidence type="ECO:0008006" key="5">
    <source>
        <dbReference type="Google" id="ProtNLM"/>
    </source>
</evidence>
<organism evidence="3 4">
    <name type="scientific">Symbiodinium natans</name>
    <dbReference type="NCBI Taxonomy" id="878477"/>
    <lineage>
        <taxon>Eukaryota</taxon>
        <taxon>Sar</taxon>
        <taxon>Alveolata</taxon>
        <taxon>Dinophyceae</taxon>
        <taxon>Suessiales</taxon>
        <taxon>Symbiodiniaceae</taxon>
        <taxon>Symbiodinium</taxon>
    </lineage>
</organism>
<sequence>MAEEEDGYVRVTVEDTPTTPKKAEVRFQSETSKPQIQGTGSSGVTGNRDSSNSLKARSQQVKKHLREAFLQDAVPQETEDEIKERPEKLKVAKDFMMQTACTDDQCQWKPLKTPVKELGQYGVGVQLYFQFLIDLGLLFMFLFLFTIPMMYFSLGGSMLEDFPETKEQNFFYKLMAAFTPANLGTCGADAADCLRQQDRHDRKVFGGSEGLLRDVTPALGILDFLQSLIALVFIVFFRVYKIPKAVRIQDEANITASDYAVRVSGLPRKLDEKDHPQYEDLLQQHFENILATECGISEPGKVAEVTLIREYDGCISLFLQQGNLLEEMHEAGVASRLAKKAGKDKDAEKHEKKRQKLKQKIDSIEDSLAHQSDLQDVQREVCGAFVMFEEERLKDAICNVYKPFRGWASRLFEPHYLHFKDWRLTVTETCEPEELYWENMDYSWFLHKMRKLATLTVSFLIVVFCIFIMTFLRSGETAVDTSAQGHDLWIFEIADRPRDVQGGQSGPGQCMELCQLDLMFDLKCKDTWSPSMYLESLKDDQGTFWNATSNTGLHLLVDSVTECTTANTWRAPSCTAPPGTNVTSHLYYELNQKAAVKCVKVAKGETGGDGGGGGGGGGGGPPGRRLQQAPAPMRVYGCDAQYASVENSSGLFDANGQPFSISTHCLRYDDIVMESYSRTPAIRLRQDCLFPVTKEAAQVALAEGEDKILGPRLRCYCTQQIANDPFLRIPGYYNKAENVAAEICEDFIWYQGTQLGVRMGGVVAVMVINNILLVLFAYFDSLGRYQTATDLAASQVFNLFLATLVNTAIVYNLIGINFYTSNDSVFGALKFGQGPHDDLNPNWFITIGNMLVITIVCQIACSVALPVLWVWTVDPLLRWFFCKDTHSQELLNEYHVLPEWTLSLRVAETLVVVFCVLMYSTGFPVLYLFGALYCLLAFWADKYALLRGSRKPPGYTKSAIESAVIMCPFAILFHLLFAIWLFGNQDIMPSNWGGSQNFAAGLFSVTLDEYNRIMEIVAQSGFDVRGKQYWEYLKARMSDAGRTAAEPSFILLIIMLIYYAIVILKALFAPCLGNRLNLLADSALKATGIIREAAQETVTLSDAKAKGETKGLLTYRMAENPNYEEAVLALRFDPDGGDKEAKEKRKSDKGVSFSAIEENLERTVAQKYHEAE</sequence>
<feature type="transmembrane region" description="Helical" evidence="2">
    <location>
        <begin position="843"/>
        <end position="871"/>
    </location>
</feature>
<dbReference type="OrthoDB" id="414465at2759"/>
<evidence type="ECO:0000256" key="2">
    <source>
        <dbReference type="SAM" id="Phobius"/>
    </source>
</evidence>
<gene>
    <name evidence="3" type="ORF">SNAT2548_LOCUS366</name>
</gene>
<keyword evidence="2" id="KW-1133">Transmembrane helix</keyword>
<feature type="transmembrane region" description="Helical" evidence="2">
    <location>
        <begin position="759"/>
        <end position="779"/>
    </location>
</feature>
<feature type="transmembrane region" description="Helical" evidence="2">
    <location>
        <begin position="452"/>
        <end position="472"/>
    </location>
</feature>
<feature type="transmembrane region" description="Helical" evidence="2">
    <location>
        <begin position="925"/>
        <end position="946"/>
    </location>
</feature>
<feature type="transmembrane region" description="Helical" evidence="2">
    <location>
        <begin position="131"/>
        <end position="154"/>
    </location>
</feature>
<comment type="caution">
    <text evidence="3">The sequence shown here is derived from an EMBL/GenBank/DDBJ whole genome shotgun (WGS) entry which is preliminary data.</text>
</comment>
<dbReference type="AlphaFoldDB" id="A0A812GCY3"/>
<keyword evidence="2" id="KW-0812">Transmembrane</keyword>
<feature type="compositionally biased region" description="Basic and acidic residues" evidence="1">
    <location>
        <begin position="341"/>
        <end position="350"/>
    </location>
</feature>
<feature type="transmembrane region" description="Helical" evidence="2">
    <location>
        <begin position="791"/>
        <end position="814"/>
    </location>
</feature>
<keyword evidence="2" id="KW-0472">Membrane</keyword>
<dbReference type="InterPro" id="IPR045122">
    <property type="entry name" value="Csc1-like"/>
</dbReference>
<dbReference type="Proteomes" id="UP000604046">
    <property type="component" value="Unassembled WGS sequence"/>
</dbReference>